<keyword evidence="1" id="KW-0378">Hydrolase</keyword>
<evidence type="ECO:0000313" key="4">
    <source>
        <dbReference type="EMBL" id="CAK0827490.1"/>
    </source>
</evidence>
<dbReference type="PANTHER" id="PTHR31297">
    <property type="entry name" value="GLUCAN ENDO-1,6-BETA-GLUCOSIDASE B"/>
    <property type="match status" value="1"/>
</dbReference>
<keyword evidence="5" id="KW-1185">Reference proteome</keyword>
<dbReference type="Gene3D" id="3.20.20.80">
    <property type="entry name" value="Glycosidases"/>
    <property type="match status" value="1"/>
</dbReference>
<evidence type="ECO:0000256" key="3">
    <source>
        <dbReference type="SAM" id="MobiDB-lite"/>
    </source>
</evidence>
<sequence>TTARPASPSRGRRATTRARPGHAGWPTRPARAPAGATAARTAQASRRCTTSMRPPESEEDLRRAKAMAEEMRRHSCGEEGLVRVPGVNPAGWPEGLGRYDEVEWFGRMLPKVKDVGADAHWWESHNLAYAEVDEKGRSTWLQRGLDHHAGCSLSHFVTWMGARSRGLSHVIVAESDSLPSYWWQVYVGDDAEFDSGVLALLQDAPDGWDVIMLDKGKFGVKPGQPAVKSMTRGCWKSPYNIYNWTGQGVAGLTLYMVSGRFLEKVPRMIHEHSLDMVDAWMNLRCNPDAAGGGQLQCYSAVSASRDLGAGVDVAERAEAGETRGDSSMSPLDSGALAERRGLLQGIAEPAWSLSMPVGVNFGAWLCLEDWFFSGAAGEYVDSGWPGSASAAAGQGACLPPGLPRAGEPWKSEGTLTKQLGEDAVSAITEFRNTYITEDDWRQAAAAGITSVRVPITWAAFADALAEAAPDAYGKHDPDLDTVIVPDPFYSESLAFATIPRNFLRTILDNASRHNLTVIWDIEGAFGEASPPSALVAGAVRPNVGQEFGRARGRCVAPRLFQI</sequence>
<protein>
    <submittedName>
        <fullName evidence="4">Uncharacterized protein</fullName>
    </submittedName>
</protein>
<dbReference type="Proteomes" id="UP001189429">
    <property type="component" value="Unassembled WGS sequence"/>
</dbReference>
<dbReference type="EMBL" id="CAUYUJ010009709">
    <property type="protein sequence ID" value="CAK0827490.1"/>
    <property type="molecule type" value="Genomic_DNA"/>
</dbReference>
<accession>A0ABN9S6L1</accession>
<name>A0ABN9S6L1_9DINO</name>
<comment type="caution">
    <text evidence="4">The sequence shown here is derived from an EMBL/GenBank/DDBJ whole genome shotgun (WGS) entry which is preliminary data.</text>
</comment>
<feature type="compositionally biased region" description="Basic residues" evidence="3">
    <location>
        <begin position="10"/>
        <end position="20"/>
    </location>
</feature>
<proteinExistence type="predicted"/>
<feature type="region of interest" description="Disordered" evidence="3">
    <location>
        <begin position="1"/>
        <end position="61"/>
    </location>
</feature>
<feature type="compositionally biased region" description="Low complexity" evidence="3">
    <location>
        <begin position="26"/>
        <end position="50"/>
    </location>
</feature>
<evidence type="ECO:0000256" key="1">
    <source>
        <dbReference type="ARBA" id="ARBA00022801"/>
    </source>
</evidence>
<reference evidence="4" key="1">
    <citation type="submission" date="2023-10" db="EMBL/GenBank/DDBJ databases">
        <authorList>
            <person name="Chen Y."/>
            <person name="Shah S."/>
            <person name="Dougan E. K."/>
            <person name="Thang M."/>
            <person name="Chan C."/>
        </authorList>
    </citation>
    <scope>NUCLEOTIDE SEQUENCE [LARGE SCALE GENOMIC DNA]</scope>
</reference>
<dbReference type="InterPro" id="IPR017853">
    <property type="entry name" value="GH"/>
</dbReference>
<organism evidence="4 5">
    <name type="scientific">Prorocentrum cordatum</name>
    <dbReference type="NCBI Taxonomy" id="2364126"/>
    <lineage>
        <taxon>Eukaryota</taxon>
        <taxon>Sar</taxon>
        <taxon>Alveolata</taxon>
        <taxon>Dinophyceae</taxon>
        <taxon>Prorocentrales</taxon>
        <taxon>Prorocentraceae</taxon>
        <taxon>Prorocentrum</taxon>
    </lineage>
</organism>
<evidence type="ECO:0000313" key="5">
    <source>
        <dbReference type="Proteomes" id="UP001189429"/>
    </source>
</evidence>
<dbReference type="PANTHER" id="PTHR31297:SF38">
    <property type="entry name" value="X8 DOMAIN-CONTAINING PROTEIN"/>
    <property type="match status" value="1"/>
</dbReference>
<gene>
    <name evidence="4" type="ORF">PCOR1329_LOCUS27014</name>
</gene>
<keyword evidence="2" id="KW-0326">Glycosidase</keyword>
<evidence type="ECO:0000256" key="2">
    <source>
        <dbReference type="ARBA" id="ARBA00023295"/>
    </source>
</evidence>
<dbReference type="SUPFAM" id="SSF51445">
    <property type="entry name" value="(Trans)glycosidases"/>
    <property type="match status" value="1"/>
</dbReference>
<feature type="non-terminal residue" evidence="4">
    <location>
        <position position="1"/>
    </location>
</feature>
<dbReference type="InterPro" id="IPR050386">
    <property type="entry name" value="Glycosyl_hydrolase_5"/>
</dbReference>